<sequence length="144" mass="15637">MARLIKAQKNGFTLIELMITVAILGIIASIALPSYFEHVKRTARTEAITSLLDAANRQEQFFVDNRQYTTNLANLGVATPTEYGFYTIKVEVDNDEGTFSFTATPVAGPVLQDDDCKSLTIDDTGLKTATGAIGKTNPGKCWGK</sequence>
<keyword evidence="2" id="KW-0472">Membrane</keyword>
<dbReference type="Pfam" id="PF07963">
    <property type="entry name" value="N_methyl"/>
    <property type="match status" value="1"/>
</dbReference>
<dbReference type="EMBL" id="JBJDOT010000001">
    <property type="protein sequence ID" value="MFK3862365.1"/>
    <property type="molecule type" value="Genomic_DNA"/>
</dbReference>
<gene>
    <name evidence="3" type="ORF">ACI2JU_00425</name>
</gene>
<protein>
    <submittedName>
        <fullName evidence="3">Type IV pilin protein</fullName>
    </submittedName>
</protein>
<feature type="transmembrane region" description="Helical" evidence="2">
    <location>
        <begin position="12"/>
        <end position="36"/>
    </location>
</feature>
<dbReference type="PRINTS" id="PR00813">
    <property type="entry name" value="BCTERIALGSPG"/>
</dbReference>
<comment type="caution">
    <text evidence="3">The sequence shown here is derived from an EMBL/GenBank/DDBJ whole genome shotgun (WGS) entry which is preliminary data.</text>
</comment>
<dbReference type="NCBIfam" id="TIGR02532">
    <property type="entry name" value="IV_pilin_GFxxxE"/>
    <property type="match status" value="1"/>
</dbReference>
<name>A0ABW8KR97_9GAMM</name>
<evidence type="ECO:0000313" key="3">
    <source>
        <dbReference type="EMBL" id="MFK3862365.1"/>
    </source>
</evidence>
<dbReference type="Pfam" id="PF16732">
    <property type="entry name" value="ComP_DUS"/>
    <property type="match status" value="1"/>
</dbReference>
<keyword evidence="2" id="KW-0812">Transmembrane</keyword>
<dbReference type="InterPro" id="IPR045584">
    <property type="entry name" value="Pilin-like"/>
</dbReference>
<keyword evidence="4" id="KW-1185">Reference proteome</keyword>
<dbReference type="InterPro" id="IPR000983">
    <property type="entry name" value="Bac_GSPG_pilin"/>
</dbReference>
<keyword evidence="1" id="KW-0488">Methylation</keyword>
<dbReference type="SUPFAM" id="SSF54523">
    <property type="entry name" value="Pili subunits"/>
    <property type="match status" value="1"/>
</dbReference>
<proteinExistence type="predicted"/>
<dbReference type="InterPro" id="IPR031982">
    <property type="entry name" value="PilE-like"/>
</dbReference>
<organism evidence="3 4">
    <name type="scientific">Pseudoalteromonas rhizosphaerae</name>
    <dbReference type="NCBI Taxonomy" id="2518973"/>
    <lineage>
        <taxon>Bacteria</taxon>
        <taxon>Pseudomonadati</taxon>
        <taxon>Pseudomonadota</taxon>
        <taxon>Gammaproteobacteria</taxon>
        <taxon>Alteromonadales</taxon>
        <taxon>Pseudoalteromonadaceae</taxon>
        <taxon>Pseudoalteromonas</taxon>
    </lineage>
</organism>
<reference evidence="3 4" key="1">
    <citation type="submission" date="2024-11" db="EMBL/GenBank/DDBJ databases">
        <title>The Natural Products Discovery Center: Release of the First 8490 Sequenced Strains for Exploring Actinobacteria Biosynthetic Diversity.</title>
        <authorList>
            <person name="Kalkreuter E."/>
            <person name="Kautsar S.A."/>
            <person name="Yang D."/>
            <person name="Bader C.D."/>
            <person name="Teijaro C.N."/>
            <person name="Fluegel L."/>
            <person name="Davis C.M."/>
            <person name="Simpson J.R."/>
            <person name="Lauterbach L."/>
            <person name="Steele A.D."/>
            <person name="Gui C."/>
            <person name="Meng S."/>
            <person name="Li G."/>
            <person name="Viehrig K."/>
            <person name="Ye F."/>
            <person name="Su P."/>
            <person name="Kiefer A.F."/>
            <person name="Nichols A."/>
            <person name="Cepeda A.J."/>
            <person name="Yan W."/>
            <person name="Fan B."/>
            <person name="Jiang Y."/>
            <person name="Adhikari A."/>
            <person name="Zheng C.-J."/>
            <person name="Schuster L."/>
            <person name="Cowan T.M."/>
            <person name="Smanski M.J."/>
            <person name="Chevrette M.G."/>
            <person name="De Carvalho L.P.S."/>
            <person name="Shen B."/>
        </authorList>
    </citation>
    <scope>NUCLEOTIDE SEQUENCE [LARGE SCALE GENOMIC DNA]</scope>
    <source>
        <strain evidence="3 4">NPDC078403</strain>
    </source>
</reference>
<evidence type="ECO:0000256" key="2">
    <source>
        <dbReference type="SAM" id="Phobius"/>
    </source>
</evidence>
<dbReference type="InterPro" id="IPR012902">
    <property type="entry name" value="N_methyl_site"/>
</dbReference>
<dbReference type="Gene3D" id="3.30.700.10">
    <property type="entry name" value="Glycoprotein, Type 4 Pilin"/>
    <property type="match status" value="1"/>
</dbReference>
<keyword evidence="2" id="KW-1133">Transmembrane helix</keyword>
<dbReference type="RefSeq" id="WP_404674465.1">
    <property type="nucleotide sequence ID" value="NZ_JBJDOT010000001.1"/>
</dbReference>
<evidence type="ECO:0000256" key="1">
    <source>
        <dbReference type="ARBA" id="ARBA00022481"/>
    </source>
</evidence>
<accession>A0ABW8KR97</accession>
<evidence type="ECO:0000313" key="4">
    <source>
        <dbReference type="Proteomes" id="UP001620262"/>
    </source>
</evidence>
<dbReference type="Proteomes" id="UP001620262">
    <property type="component" value="Unassembled WGS sequence"/>
</dbReference>